<evidence type="ECO:0000256" key="2">
    <source>
        <dbReference type="SAM" id="MobiDB-lite"/>
    </source>
</evidence>
<dbReference type="GO" id="GO:1990281">
    <property type="term" value="C:efflux pump complex"/>
    <property type="evidence" value="ECO:0007669"/>
    <property type="project" value="TreeGrafter"/>
</dbReference>
<dbReference type="EMBL" id="JEMY01000004">
    <property type="protein sequence ID" value="EXI90747.1"/>
    <property type="molecule type" value="Genomic_DNA"/>
</dbReference>
<dbReference type="Pfam" id="PF25876">
    <property type="entry name" value="HH_MFP_RND"/>
    <property type="match status" value="1"/>
</dbReference>
<dbReference type="InterPro" id="IPR006143">
    <property type="entry name" value="RND_pump_MFP"/>
</dbReference>
<feature type="domain" description="Multidrug resistance protein MdtA-like alpha-helical hairpin" evidence="3">
    <location>
        <begin position="105"/>
        <end position="171"/>
    </location>
</feature>
<sequence length="399" mass="43024">MKISRTRSTIGVLAVALAAGGLYWQQQKSALSPEQRYKLQAIERGEITQTVSANGTLNPVVLVNVGTQVSGTVTRLYVDFNDKVEKGQALLELDDSLLAAQARQSAANVRNVSAALDLARANEARMRALFEQEYVSRQELEQSIQTRRSSEAQLAQARAAADKDQVNLRYTTIRSPVSGVVVDRVVDLGQTVAASLQTPTLIKIAQDLSEMRIDSSFAEADIGKIRDGQQVRFTVDAFPERSFAGQVQQIRLNPTTQQNVVTYNVRVSLSNPDHILLPGMTAYVSIVVARREDALLVPNAALRFKPPEEDPGSKPVAGDVRGKGGKGGKHDRDKDSGSSGTVHVVDQGQLKAVNVQLGITDNRNSEVLGGELKVGERVVVGENAVTSGGKPSSVGMRLF</sequence>
<organism evidence="6 7">
    <name type="scientific">Accumulibacter regalis</name>
    <dbReference type="NCBI Taxonomy" id="522306"/>
    <lineage>
        <taxon>Bacteria</taxon>
        <taxon>Pseudomonadati</taxon>
        <taxon>Pseudomonadota</taxon>
        <taxon>Betaproteobacteria</taxon>
        <taxon>Candidatus Accumulibacter</taxon>
    </lineage>
</organism>
<proteinExistence type="inferred from homology"/>
<feature type="domain" description="Multidrug resistance protein MdtA-like barrel-sandwich hybrid" evidence="4">
    <location>
        <begin position="63"/>
        <end position="201"/>
    </location>
</feature>
<dbReference type="eggNOG" id="COG0845">
    <property type="taxonomic scope" value="Bacteria"/>
</dbReference>
<dbReference type="InterPro" id="IPR058624">
    <property type="entry name" value="MdtA-like_HH"/>
</dbReference>
<dbReference type="NCBIfam" id="TIGR01730">
    <property type="entry name" value="RND_mfp"/>
    <property type="match status" value="1"/>
</dbReference>
<dbReference type="STRING" id="1454004.AW11_00605"/>
<dbReference type="Gene3D" id="2.40.50.100">
    <property type="match status" value="1"/>
</dbReference>
<dbReference type="PANTHER" id="PTHR30469">
    <property type="entry name" value="MULTIDRUG RESISTANCE PROTEIN MDTA"/>
    <property type="match status" value="1"/>
</dbReference>
<feature type="domain" description="CusB-like beta-barrel" evidence="5">
    <location>
        <begin position="216"/>
        <end position="286"/>
    </location>
</feature>
<dbReference type="Proteomes" id="UP000022141">
    <property type="component" value="Unassembled WGS sequence"/>
</dbReference>
<dbReference type="Pfam" id="PF25954">
    <property type="entry name" value="Beta-barrel_RND_2"/>
    <property type="match status" value="1"/>
</dbReference>
<dbReference type="Pfam" id="PF25917">
    <property type="entry name" value="BSH_RND"/>
    <property type="match status" value="1"/>
</dbReference>
<keyword evidence="7" id="KW-1185">Reference proteome</keyword>
<dbReference type="Gene3D" id="1.10.287.470">
    <property type="entry name" value="Helix hairpin bin"/>
    <property type="match status" value="1"/>
</dbReference>
<protein>
    <submittedName>
        <fullName evidence="6">Macrolide-specific efflux protein MacA</fullName>
    </submittedName>
</protein>
<name>A0A011QN48_ACCRE</name>
<dbReference type="InterPro" id="IPR058792">
    <property type="entry name" value="Beta-barrel_RND_2"/>
</dbReference>
<evidence type="ECO:0000259" key="5">
    <source>
        <dbReference type="Pfam" id="PF25954"/>
    </source>
</evidence>
<dbReference type="Gene3D" id="2.40.30.170">
    <property type="match status" value="1"/>
</dbReference>
<evidence type="ECO:0000313" key="7">
    <source>
        <dbReference type="Proteomes" id="UP000022141"/>
    </source>
</evidence>
<dbReference type="InterPro" id="IPR058625">
    <property type="entry name" value="MdtA-like_BSH"/>
</dbReference>
<dbReference type="GO" id="GO:0015562">
    <property type="term" value="F:efflux transmembrane transporter activity"/>
    <property type="evidence" value="ECO:0007669"/>
    <property type="project" value="TreeGrafter"/>
</dbReference>
<accession>A0A011QN48</accession>
<dbReference type="PANTHER" id="PTHR30469:SF33">
    <property type="entry name" value="SLR1207 PROTEIN"/>
    <property type="match status" value="1"/>
</dbReference>
<gene>
    <name evidence="6" type="primary">macA_2</name>
    <name evidence="6" type="ORF">AW11_00605</name>
</gene>
<reference evidence="6" key="1">
    <citation type="submission" date="2014-02" db="EMBL/GenBank/DDBJ databases">
        <title>Expanding our view of genomic diversity in Candidatus Accumulibacter clades.</title>
        <authorList>
            <person name="Skennerton C.T."/>
            <person name="Barr J.J."/>
            <person name="Slater F.R."/>
            <person name="Bond P.L."/>
            <person name="Tyson G.W."/>
        </authorList>
    </citation>
    <scope>NUCLEOTIDE SEQUENCE [LARGE SCALE GENOMIC DNA]</scope>
</reference>
<dbReference type="PATRIC" id="fig|1454004.3.peg.628"/>
<evidence type="ECO:0000256" key="1">
    <source>
        <dbReference type="ARBA" id="ARBA00009477"/>
    </source>
</evidence>
<evidence type="ECO:0000259" key="3">
    <source>
        <dbReference type="Pfam" id="PF25876"/>
    </source>
</evidence>
<evidence type="ECO:0000259" key="4">
    <source>
        <dbReference type="Pfam" id="PF25917"/>
    </source>
</evidence>
<dbReference type="AlphaFoldDB" id="A0A011QN48"/>
<comment type="similarity">
    <text evidence="1">Belongs to the membrane fusion protein (MFP) (TC 8.A.1) family.</text>
</comment>
<feature type="region of interest" description="Disordered" evidence="2">
    <location>
        <begin position="304"/>
        <end position="345"/>
    </location>
</feature>
<evidence type="ECO:0000313" key="6">
    <source>
        <dbReference type="EMBL" id="EXI90747.1"/>
    </source>
</evidence>
<dbReference type="SUPFAM" id="SSF111369">
    <property type="entry name" value="HlyD-like secretion proteins"/>
    <property type="match status" value="1"/>
</dbReference>
<comment type="caution">
    <text evidence="6">The sequence shown here is derived from an EMBL/GenBank/DDBJ whole genome shotgun (WGS) entry which is preliminary data.</text>
</comment>